<feature type="compositionally biased region" description="Gly residues" evidence="2">
    <location>
        <begin position="366"/>
        <end position="378"/>
    </location>
</feature>
<accession>A0AAE0GQZ0</accession>
<dbReference type="EMBL" id="LGRX02003150">
    <property type="protein sequence ID" value="KAK3282804.1"/>
    <property type="molecule type" value="Genomic_DNA"/>
</dbReference>
<feature type="region of interest" description="Disordered" evidence="2">
    <location>
        <begin position="300"/>
        <end position="330"/>
    </location>
</feature>
<dbReference type="InterPro" id="IPR036770">
    <property type="entry name" value="Ankyrin_rpt-contain_sf"/>
</dbReference>
<comment type="caution">
    <text evidence="3">The sequence shown here is derived from an EMBL/GenBank/DDBJ whole genome shotgun (WGS) entry which is preliminary data.</text>
</comment>
<reference evidence="3 4" key="1">
    <citation type="journal article" date="2015" name="Genome Biol. Evol.">
        <title>Comparative Genomics of a Bacterivorous Green Alga Reveals Evolutionary Causalities and Consequences of Phago-Mixotrophic Mode of Nutrition.</title>
        <authorList>
            <person name="Burns J.A."/>
            <person name="Paasch A."/>
            <person name="Narechania A."/>
            <person name="Kim E."/>
        </authorList>
    </citation>
    <scope>NUCLEOTIDE SEQUENCE [LARGE SCALE GENOMIC DNA]</scope>
    <source>
        <strain evidence="3 4">PLY_AMNH</strain>
    </source>
</reference>
<evidence type="ECO:0000256" key="1">
    <source>
        <dbReference type="PROSITE-ProRule" id="PRU00023"/>
    </source>
</evidence>
<evidence type="ECO:0000313" key="4">
    <source>
        <dbReference type="Proteomes" id="UP001190700"/>
    </source>
</evidence>
<protein>
    <recommendedName>
        <fullName evidence="5">UBA domain-containing protein</fullName>
    </recommendedName>
</protein>
<evidence type="ECO:0000313" key="3">
    <source>
        <dbReference type="EMBL" id="KAK3282804.1"/>
    </source>
</evidence>
<dbReference type="PROSITE" id="PS50088">
    <property type="entry name" value="ANK_REPEAT"/>
    <property type="match status" value="1"/>
</dbReference>
<keyword evidence="4" id="KW-1185">Reference proteome</keyword>
<name>A0AAE0GQZ0_9CHLO</name>
<dbReference type="Gene3D" id="1.25.40.20">
    <property type="entry name" value="Ankyrin repeat-containing domain"/>
    <property type="match status" value="1"/>
</dbReference>
<gene>
    <name evidence="3" type="ORF">CYMTET_9474</name>
</gene>
<evidence type="ECO:0008006" key="5">
    <source>
        <dbReference type="Google" id="ProtNLM"/>
    </source>
</evidence>
<dbReference type="Gene3D" id="1.10.8.10">
    <property type="entry name" value="DNA helicase RuvA subunit, C-terminal domain"/>
    <property type="match status" value="1"/>
</dbReference>
<dbReference type="PROSITE" id="PS50297">
    <property type="entry name" value="ANK_REP_REGION"/>
    <property type="match status" value="1"/>
</dbReference>
<sequence>MLTSVLRDLSQGLVRNFLEANGHHDTLREFNRELSGRNSSEVSALSAESAAATLGLSSQNVFDSVQDSLLEHIVATRLATADPALLAEIDFQVKCHPSTLGLEDEALLSEPVKELSDALAEADAKGETAKAAQLCQSALENSSLKLKRYILEKHLEKVDINSLSKSSGWTLLQAAAFNGDAAEVSLLLSCGADVLCESSSGKMALDYAELVPSQNEGVIEMLRMAMVAPAGCGASQGLPLQHAAEGSGARGKGEGEAASILRQLRDAGFTDDAQNLQMIRRHNGQWADVVAALMACEDGPGAPSTAGDAPEGPRAAHTESPSSGAPSDIPALPAFAIGAISFECASAATDSSPPRVASSPHRCGGPKPGGGAGSGGGDGDGHTGVALRASPRQGEQPLPFAALLPALEDLRASEAYSKSMSSEVTAQIMGIIGAHLLEDELFADFAGCAGPESGSAESPAPLAESPAPLAAGCRLQGQSSATWQGPGRGQGATDEGVEVRMTWIGQRALVLA</sequence>
<keyword evidence="1" id="KW-0040">ANK repeat</keyword>
<dbReference type="AlphaFoldDB" id="A0AAE0GQZ0"/>
<proteinExistence type="predicted"/>
<dbReference type="InterPro" id="IPR002110">
    <property type="entry name" value="Ankyrin_rpt"/>
</dbReference>
<feature type="region of interest" description="Disordered" evidence="2">
    <location>
        <begin position="349"/>
        <end position="387"/>
    </location>
</feature>
<feature type="repeat" description="ANK" evidence="1">
    <location>
        <begin position="167"/>
        <end position="199"/>
    </location>
</feature>
<evidence type="ECO:0000256" key="2">
    <source>
        <dbReference type="SAM" id="MobiDB-lite"/>
    </source>
</evidence>
<dbReference type="SUPFAM" id="SSF48403">
    <property type="entry name" value="Ankyrin repeat"/>
    <property type="match status" value="1"/>
</dbReference>
<organism evidence="3 4">
    <name type="scientific">Cymbomonas tetramitiformis</name>
    <dbReference type="NCBI Taxonomy" id="36881"/>
    <lineage>
        <taxon>Eukaryota</taxon>
        <taxon>Viridiplantae</taxon>
        <taxon>Chlorophyta</taxon>
        <taxon>Pyramimonadophyceae</taxon>
        <taxon>Pyramimonadales</taxon>
        <taxon>Pyramimonadaceae</taxon>
        <taxon>Cymbomonas</taxon>
    </lineage>
</organism>
<dbReference type="Proteomes" id="UP001190700">
    <property type="component" value="Unassembled WGS sequence"/>
</dbReference>